<evidence type="ECO:0000313" key="2">
    <source>
        <dbReference type="Proteomes" id="UP000266934"/>
    </source>
</evidence>
<dbReference type="Pfam" id="PF02452">
    <property type="entry name" value="PemK_toxin"/>
    <property type="match status" value="1"/>
</dbReference>
<dbReference type="Proteomes" id="UP000266934">
    <property type="component" value="Chromosome"/>
</dbReference>
<dbReference type="OrthoDB" id="7565736at2"/>
<dbReference type="SUPFAM" id="SSF50118">
    <property type="entry name" value="Cell growth inhibitor/plasmid maintenance toxic component"/>
    <property type="match status" value="1"/>
</dbReference>
<evidence type="ECO:0000313" key="1">
    <source>
        <dbReference type="EMBL" id="BBF92461.1"/>
    </source>
</evidence>
<dbReference type="EMBL" id="AP018907">
    <property type="protein sequence ID" value="BBF92461.1"/>
    <property type="molecule type" value="Genomic_DNA"/>
</dbReference>
<dbReference type="Gene3D" id="2.30.30.110">
    <property type="match status" value="1"/>
</dbReference>
<accession>A0A348FYS8</accession>
<evidence type="ECO:0008006" key="3">
    <source>
        <dbReference type="Google" id="ProtNLM"/>
    </source>
</evidence>
<sequence length="148" mass="16335">MPIRFAPSPGTMLLCDYAIGGFRPPEMVKRRPAVVISPRLRHRDGLCTVVPLSTTPPAQDVPYVVHVRLAAPLPAPFDALEMWAKCDMVATVGFCRLDLFRTGRDAAGRRKYLQPKLGRADFERIQRGVLTGLGLLHLTFNQTASHSG</sequence>
<organism evidence="1 2">
    <name type="scientific">Blastochloris tepida</name>
    <dbReference type="NCBI Taxonomy" id="2233851"/>
    <lineage>
        <taxon>Bacteria</taxon>
        <taxon>Pseudomonadati</taxon>
        <taxon>Pseudomonadota</taxon>
        <taxon>Alphaproteobacteria</taxon>
        <taxon>Hyphomicrobiales</taxon>
        <taxon>Blastochloridaceae</taxon>
        <taxon>Blastochloris</taxon>
    </lineage>
</organism>
<name>A0A348FYS8_9HYPH</name>
<proteinExistence type="predicted"/>
<gene>
    <name evidence="1" type="ORF">BLTE_11460</name>
</gene>
<dbReference type="AlphaFoldDB" id="A0A348FYS8"/>
<dbReference type="InterPro" id="IPR003477">
    <property type="entry name" value="PemK-like"/>
</dbReference>
<reference evidence="1 2" key="1">
    <citation type="submission" date="2018-08" db="EMBL/GenBank/DDBJ databases">
        <title>Complete genome sequencing of Blastochloris tepida GI.</title>
        <authorList>
            <person name="Tsukatani Y."/>
            <person name="Mori H."/>
        </authorList>
    </citation>
    <scope>NUCLEOTIDE SEQUENCE [LARGE SCALE GENOMIC DNA]</scope>
    <source>
        <strain evidence="1 2">GI</strain>
    </source>
</reference>
<dbReference type="GO" id="GO:0003677">
    <property type="term" value="F:DNA binding"/>
    <property type="evidence" value="ECO:0007669"/>
    <property type="project" value="InterPro"/>
</dbReference>
<protein>
    <recommendedName>
        <fullName evidence="3">Type II toxin-antitoxin system PemK/MazF family toxin</fullName>
    </recommendedName>
</protein>
<keyword evidence="2" id="KW-1185">Reference proteome</keyword>
<dbReference type="InterPro" id="IPR011067">
    <property type="entry name" value="Plasmid_toxin/cell-grow_inhib"/>
</dbReference>
<dbReference type="KEGG" id="blag:BLTE_11460"/>